<dbReference type="Proteomes" id="UP000299102">
    <property type="component" value="Unassembled WGS sequence"/>
</dbReference>
<sequence>MYTHNPRGVTVHCRPSGKKRLSDGGKSGLMEKNVGLNPVRAITDNEKQRKRKEHVTHSALIPDYTRSIFLRRCLNAETQSRHESPDCGAKRGITHVQ</sequence>
<comment type="caution">
    <text evidence="2">The sequence shown here is derived from an EMBL/GenBank/DDBJ whole genome shotgun (WGS) entry which is preliminary data.</text>
</comment>
<evidence type="ECO:0000313" key="2">
    <source>
        <dbReference type="EMBL" id="GBP45192.1"/>
    </source>
</evidence>
<dbReference type="EMBL" id="BGZK01000466">
    <property type="protein sequence ID" value="GBP45192.1"/>
    <property type="molecule type" value="Genomic_DNA"/>
</dbReference>
<evidence type="ECO:0000313" key="3">
    <source>
        <dbReference type="Proteomes" id="UP000299102"/>
    </source>
</evidence>
<reference evidence="2 3" key="1">
    <citation type="journal article" date="2019" name="Commun. Biol.">
        <title>The bagworm genome reveals a unique fibroin gene that provides high tensile strength.</title>
        <authorList>
            <person name="Kono N."/>
            <person name="Nakamura H."/>
            <person name="Ohtoshi R."/>
            <person name="Tomita M."/>
            <person name="Numata K."/>
            <person name="Arakawa K."/>
        </authorList>
    </citation>
    <scope>NUCLEOTIDE SEQUENCE [LARGE SCALE GENOMIC DNA]</scope>
</reference>
<feature type="region of interest" description="Disordered" evidence="1">
    <location>
        <begin position="78"/>
        <end position="97"/>
    </location>
</feature>
<proteinExistence type="predicted"/>
<feature type="compositionally biased region" description="Basic and acidic residues" evidence="1">
    <location>
        <begin position="79"/>
        <end position="89"/>
    </location>
</feature>
<evidence type="ECO:0000256" key="1">
    <source>
        <dbReference type="SAM" id="MobiDB-lite"/>
    </source>
</evidence>
<protein>
    <submittedName>
        <fullName evidence="2">Uncharacterized protein</fullName>
    </submittedName>
</protein>
<feature type="region of interest" description="Disordered" evidence="1">
    <location>
        <begin position="1"/>
        <end position="32"/>
    </location>
</feature>
<organism evidence="2 3">
    <name type="scientific">Eumeta variegata</name>
    <name type="common">Bagworm moth</name>
    <name type="synonym">Eumeta japonica</name>
    <dbReference type="NCBI Taxonomy" id="151549"/>
    <lineage>
        <taxon>Eukaryota</taxon>
        <taxon>Metazoa</taxon>
        <taxon>Ecdysozoa</taxon>
        <taxon>Arthropoda</taxon>
        <taxon>Hexapoda</taxon>
        <taxon>Insecta</taxon>
        <taxon>Pterygota</taxon>
        <taxon>Neoptera</taxon>
        <taxon>Endopterygota</taxon>
        <taxon>Lepidoptera</taxon>
        <taxon>Glossata</taxon>
        <taxon>Ditrysia</taxon>
        <taxon>Tineoidea</taxon>
        <taxon>Psychidae</taxon>
        <taxon>Oiketicinae</taxon>
        <taxon>Eumeta</taxon>
    </lineage>
</organism>
<gene>
    <name evidence="2" type="ORF">EVAR_25897_1</name>
</gene>
<accession>A0A4C1W3S1</accession>
<name>A0A4C1W3S1_EUMVA</name>
<keyword evidence="3" id="KW-1185">Reference proteome</keyword>
<dbReference type="AlphaFoldDB" id="A0A4C1W3S1"/>